<keyword evidence="3" id="KW-1185">Reference proteome</keyword>
<protein>
    <submittedName>
        <fullName evidence="2">Uncharacterized protein</fullName>
    </submittedName>
</protein>
<evidence type="ECO:0000313" key="3">
    <source>
        <dbReference type="Proteomes" id="UP000324974"/>
    </source>
</evidence>
<sequence length="111" mass="11415">MRVGLTTLTVRPAACRWAATAAEYGPVASMPKCNGRPPACRSAQAARAANPAPALGKARSRGVPSGASRQQSRVSLDTSMPTAEVVEVVPTASLPSGSRMRGRTRNESPAG</sequence>
<dbReference type="EMBL" id="CP042425">
    <property type="protein sequence ID" value="QEL20736.1"/>
    <property type="molecule type" value="Genomic_DNA"/>
</dbReference>
<proteinExistence type="predicted"/>
<evidence type="ECO:0000313" key="2">
    <source>
        <dbReference type="EMBL" id="QEL20736.1"/>
    </source>
</evidence>
<dbReference type="KEGG" id="lrs:PX52LOC_07846"/>
<reference evidence="3" key="1">
    <citation type="submission" date="2019-08" db="EMBL/GenBank/DDBJ databases">
        <title>Limnoglobus roseus gen. nov., sp. nov., a novel freshwater planctomycete with a giant genome from the family Gemmataceae.</title>
        <authorList>
            <person name="Kulichevskaya I.S."/>
            <person name="Naumoff D.G."/>
            <person name="Miroshnikov K."/>
            <person name="Ivanova A."/>
            <person name="Philippov D.A."/>
            <person name="Hakobyan A."/>
            <person name="Rijpstra I.C."/>
            <person name="Sinninghe Damste J.S."/>
            <person name="Liesack W."/>
            <person name="Dedysh S.N."/>
        </authorList>
    </citation>
    <scope>NUCLEOTIDE SEQUENCE [LARGE SCALE GENOMIC DNA]</scope>
    <source>
        <strain evidence="3">PX52</strain>
    </source>
</reference>
<feature type="region of interest" description="Disordered" evidence="1">
    <location>
        <begin position="44"/>
        <end position="111"/>
    </location>
</feature>
<dbReference type="AlphaFoldDB" id="A0A5C1ART0"/>
<organism evidence="2 3">
    <name type="scientific">Limnoglobus roseus</name>
    <dbReference type="NCBI Taxonomy" id="2598579"/>
    <lineage>
        <taxon>Bacteria</taxon>
        <taxon>Pseudomonadati</taxon>
        <taxon>Planctomycetota</taxon>
        <taxon>Planctomycetia</taxon>
        <taxon>Gemmatales</taxon>
        <taxon>Gemmataceae</taxon>
        <taxon>Limnoglobus</taxon>
    </lineage>
</organism>
<gene>
    <name evidence="2" type="ORF">PX52LOC_07846</name>
</gene>
<accession>A0A5C1ART0</accession>
<dbReference type="Proteomes" id="UP000324974">
    <property type="component" value="Chromosome"/>
</dbReference>
<name>A0A5C1ART0_9BACT</name>
<evidence type="ECO:0000256" key="1">
    <source>
        <dbReference type="SAM" id="MobiDB-lite"/>
    </source>
</evidence>
<feature type="compositionally biased region" description="Polar residues" evidence="1">
    <location>
        <begin position="67"/>
        <end position="81"/>
    </location>
</feature>
<feature type="compositionally biased region" description="Low complexity" evidence="1">
    <location>
        <begin position="44"/>
        <end position="57"/>
    </location>
</feature>